<evidence type="ECO:0000313" key="2">
    <source>
        <dbReference type="Proteomes" id="UP000281553"/>
    </source>
</evidence>
<sequence length="43" mass="4808">MERLVPDSPDYSGEQVAAVRDLIHRNSSAFAWDGEPSNQYPTT</sequence>
<gene>
    <name evidence="1" type="ORF">DILT_LOCUS17074</name>
</gene>
<evidence type="ECO:0000313" key="1">
    <source>
        <dbReference type="EMBL" id="VDN36597.1"/>
    </source>
</evidence>
<proteinExistence type="predicted"/>
<accession>A0A3P7NRM3</accession>
<organism evidence="1 2">
    <name type="scientific">Dibothriocephalus latus</name>
    <name type="common">Fish tapeworm</name>
    <name type="synonym">Diphyllobothrium latum</name>
    <dbReference type="NCBI Taxonomy" id="60516"/>
    <lineage>
        <taxon>Eukaryota</taxon>
        <taxon>Metazoa</taxon>
        <taxon>Spiralia</taxon>
        <taxon>Lophotrochozoa</taxon>
        <taxon>Platyhelminthes</taxon>
        <taxon>Cestoda</taxon>
        <taxon>Eucestoda</taxon>
        <taxon>Diphyllobothriidea</taxon>
        <taxon>Diphyllobothriidae</taxon>
        <taxon>Dibothriocephalus</taxon>
    </lineage>
</organism>
<reference evidence="1 2" key="1">
    <citation type="submission" date="2018-11" db="EMBL/GenBank/DDBJ databases">
        <authorList>
            <consortium name="Pathogen Informatics"/>
        </authorList>
    </citation>
    <scope>NUCLEOTIDE SEQUENCE [LARGE SCALE GENOMIC DNA]</scope>
</reference>
<dbReference type="OrthoDB" id="8962596at2759"/>
<name>A0A3P7NRM3_DIBLA</name>
<dbReference type="Proteomes" id="UP000281553">
    <property type="component" value="Unassembled WGS sequence"/>
</dbReference>
<dbReference type="EMBL" id="UYRU01089161">
    <property type="protein sequence ID" value="VDN36597.1"/>
    <property type="molecule type" value="Genomic_DNA"/>
</dbReference>
<dbReference type="AlphaFoldDB" id="A0A3P7NRM3"/>
<keyword evidence="2" id="KW-1185">Reference proteome</keyword>
<protein>
    <submittedName>
        <fullName evidence="1">Uncharacterized protein</fullName>
    </submittedName>
</protein>